<evidence type="ECO:0000313" key="2">
    <source>
        <dbReference type="Proteomes" id="UP000030678"/>
    </source>
</evidence>
<dbReference type="Proteomes" id="UP000030678">
    <property type="component" value="Unassembled WGS sequence"/>
</dbReference>
<evidence type="ECO:0000313" key="1">
    <source>
        <dbReference type="EMBL" id="ETI24055.1"/>
    </source>
</evidence>
<reference evidence="1 2" key="1">
    <citation type="submission" date="2013-03" db="EMBL/GenBank/DDBJ databases">
        <title>The Genome Sequence of Cladophialophora carrionii CBS 160.54.</title>
        <authorList>
            <consortium name="The Broad Institute Genomics Platform"/>
            <person name="Cuomo C."/>
            <person name="de Hoog S."/>
            <person name="Gorbushina A."/>
            <person name="Walker B."/>
            <person name="Young S.K."/>
            <person name="Zeng Q."/>
            <person name="Gargeya S."/>
            <person name="Fitzgerald M."/>
            <person name="Haas B."/>
            <person name="Abouelleil A."/>
            <person name="Allen A.W."/>
            <person name="Alvarado L."/>
            <person name="Arachchi H.M."/>
            <person name="Berlin A.M."/>
            <person name="Chapman S.B."/>
            <person name="Gainer-Dewar J."/>
            <person name="Goldberg J."/>
            <person name="Griggs A."/>
            <person name="Gujja S."/>
            <person name="Hansen M."/>
            <person name="Howarth C."/>
            <person name="Imamovic A."/>
            <person name="Ireland A."/>
            <person name="Larimer J."/>
            <person name="McCowan C."/>
            <person name="Murphy C."/>
            <person name="Pearson M."/>
            <person name="Poon T.W."/>
            <person name="Priest M."/>
            <person name="Roberts A."/>
            <person name="Saif S."/>
            <person name="Shea T."/>
            <person name="Sisk P."/>
            <person name="Sykes S."/>
            <person name="Wortman J."/>
            <person name="Nusbaum C."/>
            <person name="Birren B."/>
        </authorList>
    </citation>
    <scope>NUCLEOTIDE SEQUENCE [LARGE SCALE GENOMIC DNA]</scope>
    <source>
        <strain evidence="1 2">CBS 160.54</strain>
    </source>
</reference>
<dbReference type="VEuPathDB" id="FungiDB:G647_03424"/>
<protein>
    <submittedName>
        <fullName evidence="1">Uncharacterized protein</fullName>
    </submittedName>
</protein>
<sequence>MQSVPLSKVCDAVGSTHSMIVRGHSQAMMWT</sequence>
<dbReference type="RefSeq" id="XP_008725991.1">
    <property type="nucleotide sequence ID" value="XM_008727769.1"/>
</dbReference>
<accession>V9DB32</accession>
<dbReference type="EMBL" id="KB822704">
    <property type="protein sequence ID" value="ETI24055.1"/>
    <property type="molecule type" value="Genomic_DNA"/>
</dbReference>
<dbReference type="GeneID" id="19981917"/>
<proteinExistence type="predicted"/>
<gene>
    <name evidence="1" type="ORF">G647_03424</name>
</gene>
<name>V9DB32_9EURO</name>
<organism evidence="1 2">
    <name type="scientific">Cladophialophora carrionii CBS 160.54</name>
    <dbReference type="NCBI Taxonomy" id="1279043"/>
    <lineage>
        <taxon>Eukaryota</taxon>
        <taxon>Fungi</taxon>
        <taxon>Dikarya</taxon>
        <taxon>Ascomycota</taxon>
        <taxon>Pezizomycotina</taxon>
        <taxon>Eurotiomycetes</taxon>
        <taxon>Chaetothyriomycetidae</taxon>
        <taxon>Chaetothyriales</taxon>
        <taxon>Herpotrichiellaceae</taxon>
        <taxon>Cladophialophora</taxon>
    </lineage>
</organism>
<dbReference type="AlphaFoldDB" id="V9DB32"/>
<dbReference type="HOGENOM" id="CLU_3399338_0_0_1"/>